<dbReference type="InterPro" id="IPR050963">
    <property type="entry name" value="Sirohydro_Cobaltochel/CbiX"/>
</dbReference>
<dbReference type="Proteomes" id="UP000292564">
    <property type="component" value="Unassembled WGS sequence"/>
</dbReference>
<organism evidence="3 4">
    <name type="scientific">Krasilnikovia cinnamomea</name>
    <dbReference type="NCBI Taxonomy" id="349313"/>
    <lineage>
        <taxon>Bacteria</taxon>
        <taxon>Bacillati</taxon>
        <taxon>Actinomycetota</taxon>
        <taxon>Actinomycetes</taxon>
        <taxon>Micromonosporales</taxon>
        <taxon>Micromonosporaceae</taxon>
        <taxon>Krasilnikovia</taxon>
    </lineage>
</organism>
<dbReference type="Gene3D" id="3.40.50.1400">
    <property type="match status" value="2"/>
</dbReference>
<dbReference type="GO" id="GO:0046872">
    <property type="term" value="F:metal ion binding"/>
    <property type="evidence" value="ECO:0007669"/>
    <property type="project" value="UniProtKB-KW"/>
</dbReference>
<dbReference type="InterPro" id="IPR002762">
    <property type="entry name" value="CbiX-like"/>
</dbReference>
<proteinExistence type="predicted"/>
<dbReference type="PANTHER" id="PTHR33542:SF5">
    <property type="entry name" value="FERROCHELATASE CHE1"/>
    <property type="match status" value="1"/>
</dbReference>
<keyword evidence="2" id="KW-0456">Lyase</keyword>
<keyword evidence="4" id="KW-1185">Reference proteome</keyword>
<gene>
    <name evidence="3" type="ORF">EV385_0066</name>
</gene>
<evidence type="ECO:0000313" key="3">
    <source>
        <dbReference type="EMBL" id="RZU48353.1"/>
    </source>
</evidence>
<dbReference type="Pfam" id="PF01903">
    <property type="entry name" value="CbiX"/>
    <property type="match status" value="2"/>
</dbReference>
<accession>A0A4Q7ZE22</accession>
<evidence type="ECO:0000256" key="1">
    <source>
        <dbReference type="ARBA" id="ARBA00022723"/>
    </source>
</evidence>
<dbReference type="AlphaFoldDB" id="A0A4Q7ZE22"/>
<protein>
    <submittedName>
        <fullName evidence="3">Sirohydrochlorin ferrochelatase</fullName>
    </submittedName>
</protein>
<dbReference type="OrthoDB" id="7345302at2"/>
<dbReference type="SUPFAM" id="SSF53800">
    <property type="entry name" value="Chelatase"/>
    <property type="match status" value="1"/>
</dbReference>
<name>A0A4Q7ZE22_9ACTN</name>
<comment type="caution">
    <text evidence="3">The sequence shown here is derived from an EMBL/GenBank/DDBJ whole genome shotgun (WGS) entry which is preliminary data.</text>
</comment>
<reference evidence="3 4" key="1">
    <citation type="submission" date="2019-02" db="EMBL/GenBank/DDBJ databases">
        <title>Sequencing the genomes of 1000 actinobacteria strains.</title>
        <authorList>
            <person name="Klenk H.-P."/>
        </authorList>
    </citation>
    <scope>NUCLEOTIDE SEQUENCE [LARGE SCALE GENOMIC DNA]</scope>
    <source>
        <strain evidence="3 4">DSM 45162</strain>
    </source>
</reference>
<evidence type="ECO:0000313" key="4">
    <source>
        <dbReference type="Proteomes" id="UP000292564"/>
    </source>
</evidence>
<sequence>MSRPVLVGVAHGTRSPAGQDQIRRLAADVALRRPGLDVRLAYVDVQEPRVADVVAGLGGAPAVVVPLLLSTGYHVRVDIGAAVEGGAAVITAPLGPDPTLVELLARRLEAAGPADAVVLAAAGSADARWRADVAAVARALPGLPRIGYASGSGPRVSDVVAGLRAAGARRIAVATYLLVDGLFYRTLRHAGADVVTAPLVTSGRIADLVLRRYDAAVASSDAAHCPAPAATCGR</sequence>
<dbReference type="CDD" id="cd03416">
    <property type="entry name" value="CbiX_SirB_N"/>
    <property type="match status" value="1"/>
</dbReference>
<keyword evidence="1" id="KW-0479">Metal-binding</keyword>
<dbReference type="EMBL" id="SHKY01000001">
    <property type="protein sequence ID" value="RZU48353.1"/>
    <property type="molecule type" value="Genomic_DNA"/>
</dbReference>
<dbReference type="RefSeq" id="WP_130507615.1">
    <property type="nucleotide sequence ID" value="NZ_SHKY01000001.1"/>
</dbReference>
<evidence type="ECO:0000256" key="2">
    <source>
        <dbReference type="ARBA" id="ARBA00023239"/>
    </source>
</evidence>
<dbReference type="GO" id="GO:0016829">
    <property type="term" value="F:lyase activity"/>
    <property type="evidence" value="ECO:0007669"/>
    <property type="project" value="UniProtKB-KW"/>
</dbReference>
<dbReference type="PANTHER" id="PTHR33542">
    <property type="entry name" value="SIROHYDROCHLORIN FERROCHELATASE, CHLOROPLASTIC"/>
    <property type="match status" value="1"/>
</dbReference>